<dbReference type="GO" id="GO:0006825">
    <property type="term" value="P:copper ion transport"/>
    <property type="evidence" value="ECO:0007669"/>
    <property type="project" value="InterPro"/>
</dbReference>
<dbReference type="GO" id="GO:0005886">
    <property type="term" value="C:plasma membrane"/>
    <property type="evidence" value="ECO:0007669"/>
    <property type="project" value="TreeGrafter"/>
</dbReference>
<dbReference type="PANTHER" id="PTHR34820">
    <property type="entry name" value="INNER MEMBRANE PROTEIN YEBZ"/>
    <property type="match status" value="1"/>
</dbReference>
<proteinExistence type="inferred from homology"/>
<keyword evidence="6" id="KW-0186">Copper</keyword>
<evidence type="ECO:0000256" key="4">
    <source>
        <dbReference type="ARBA" id="ARBA00022729"/>
    </source>
</evidence>
<dbReference type="InterPro" id="IPR007348">
    <property type="entry name" value="CopC_dom"/>
</dbReference>
<evidence type="ECO:0000256" key="3">
    <source>
        <dbReference type="ARBA" id="ARBA00022723"/>
    </source>
</evidence>
<evidence type="ECO:0000256" key="1">
    <source>
        <dbReference type="ARBA" id="ARBA00004418"/>
    </source>
</evidence>
<dbReference type="InterPro" id="IPR014756">
    <property type="entry name" value="Ig_E-set"/>
</dbReference>
<evidence type="ECO:0000259" key="8">
    <source>
        <dbReference type="Pfam" id="PF04234"/>
    </source>
</evidence>
<keyword evidence="4 7" id="KW-0732">Signal</keyword>
<evidence type="ECO:0000256" key="5">
    <source>
        <dbReference type="ARBA" id="ARBA00022764"/>
    </source>
</evidence>
<dbReference type="InterPro" id="IPR047685">
    <property type="entry name" value="CopC-like"/>
</dbReference>
<organism evidence="9 10">
    <name type="scientific">Bradyrhizobium erythrophlei</name>
    <dbReference type="NCBI Taxonomy" id="1437360"/>
    <lineage>
        <taxon>Bacteria</taxon>
        <taxon>Pseudomonadati</taxon>
        <taxon>Pseudomonadota</taxon>
        <taxon>Alphaproteobacteria</taxon>
        <taxon>Hyphomicrobiales</taxon>
        <taxon>Nitrobacteraceae</taxon>
        <taxon>Bradyrhizobium</taxon>
    </lineage>
</organism>
<accession>A0A1M5HYJ3</accession>
<comment type="similarity">
    <text evidence="2">Belongs to the CopC family.</text>
</comment>
<evidence type="ECO:0000256" key="6">
    <source>
        <dbReference type="ARBA" id="ARBA00023008"/>
    </source>
</evidence>
<keyword evidence="3" id="KW-0479">Metal-binding</keyword>
<dbReference type="OrthoDB" id="9796814at2"/>
<dbReference type="Pfam" id="PF04234">
    <property type="entry name" value="CopC"/>
    <property type="match status" value="1"/>
</dbReference>
<dbReference type="GO" id="GO:0042597">
    <property type="term" value="C:periplasmic space"/>
    <property type="evidence" value="ECO:0007669"/>
    <property type="project" value="UniProtKB-SubCell"/>
</dbReference>
<keyword evidence="5" id="KW-0574">Periplasm</keyword>
<gene>
    <name evidence="9" type="ORF">SAMN05443248_0711</name>
</gene>
<protein>
    <recommendedName>
        <fullName evidence="8">CopC domain-containing protein</fullName>
    </recommendedName>
</protein>
<dbReference type="InterPro" id="IPR014755">
    <property type="entry name" value="Cu-Rt/internalin_Ig-like"/>
</dbReference>
<dbReference type="NCBIfam" id="NF033814">
    <property type="entry name" value="copper_CopC"/>
    <property type="match status" value="1"/>
</dbReference>
<dbReference type="PANTHER" id="PTHR34820:SF4">
    <property type="entry name" value="INNER MEMBRANE PROTEIN YEBZ"/>
    <property type="match status" value="1"/>
</dbReference>
<dbReference type="GO" id="GO:0046688">
    <property type="term" value="P:response to copper ion"/>
    <property type="evidence" value="ECO:0007669"/>
    <property type="project" value="InterPro"/>
</dbReference>
<evidence type="ECO:0000313" key="10">
    <source>
        <dbReference type="Proteomes" id="UP000189796"/>
    </source>
</evidence>
<feature type="chain" id="PRO_5009910944" description="CopC domain-containing protein" evidence="7">
    <location>
        <begin position="23"/>
        <end position="121"/>
    </location>
</feature>
<dbReference type="GO" id="GO:0005507">
    <property type="term" value="F:copper ion binding"/>
    <property type="evidence" value="ECO:0007669"/>
    <property type="project" value="InterPro"/>
</dbReference>
<name>A0A1M5HYJ3_9BRAD</name>
<evidence type="ECO:0000256" key="2">
    <source>
        <dbReference type="ARBA" id="ARBA00010509"/>
    </source>
</evidence>
<reference evidence="9 10" key="1">
    <citation type="submission" date="2016-11" db="EMBL/GenBank/DDBJ databases">
        <authorList>
            <person name="Jaros S."/>
            <person name="Januszkiewicz K."/>
            <person name="Wedrychowicz H."/>
        </authorList>
    </citation>
    <scope>NUCLEOTIDE SEQUENCE [LARGE SCALE GENOMIC DNA]</scope>
    <source>
        <strain evidence="9 10">GAS138</strain>
    </source>
</reference>
<dbReference type="EMBL" id="LT670817">
    <property type="protein sequence ID" value="SHG21101.1"/>
    <property type="molecule type" value="Genomic_DNA"/>
</dbReference>
<dbReference type="Proteomes" id="UP000189796">
    <property type="component" value="Chromosome I"/>
</dbReference>
<dbReference type="AlphaFoldDB" id="A0A1M5HYJ3"/>
<dbReference type="Gene3D" id="2.60.40.1220">
    <property type="match status" value="1"/>
</dbReference>
<dbReference type="SUPFAM" id="SSF81296">
    <property type="entry name" value="E set domains"/>
    <property type="match status" value="1"/>
</dbReference>
<feature type="signal peptide" evidence="7">
    <location>
        <begin position="1"/>
        <end position="22"/>
    </location>
</feature>
<evidence type="ECO:0000256" key="7">
    <source>
        <dbReference type="SAM" id="SignalP"/>
    </source>
</evidence>
<evidence type="ECO:0000313" key="9">
    <source>
        <dbReference type="EMBL" id="SHG21101.1"/>
    </source>
</evidence>
<feature type="domain" description="CopC" evidence="8">
    <location>
        <begin position="23"/>
        <end position="119"/>
    </location>
</feature>
<dbReference type="RefSeq" id="WP_079600019.1">
    <property type="nucleotide sequence ID" value="NZ_LT670817.1"/>
</dbReference>
<sequence>MKTTACTLALLSCLLFDGSAWAHAHLQAEAPAAGGTVGTAPAALSLTFSEGLEIKLSGVTLKGSDGKAVSTGAPSLSPSDDKVMMVPITGQLGAGIYTVEWHALAKDGHTTHGTYQFTVGH</sequence>
<comment type="subcellular location">
    <subcellularLocation>
        <location evidence="1">Periplasm</location>
    </subcellularLocation>
</comment>
<dbReference type="InterPro" id="IPR032694">
    <property type="entry name" value="CopC/D"/>
</dbReference>